<feature type="DNA-binding region" description="H-T-H motif" evidence="2">
    <location>
        <begin position="39"/>
        <end position="58"/>
    </location>
</feature>
<dbReference type="RefSeq" id="WP_344835607.1">
    <property type="nucleotide sequence ID" value="NZ_BAAAUV010000022.1"/>
</dbReference>
<evidence type="ECO:0000256" key="1">
    <source>
        <dbReference type="ARBA" id="ARBA00023125"/>
    </source>
</evidence>
<dbReference type="SUPFAM" id="SSF46689">
    <property type="entry name" value="Homeodomain-like"/>
    <property type="match status" value="1"/>
</dbReference>
<reference evidence="5" key="1">
    <citation type="journal article" date="2019" name="Int. J. Syst. Evol. Microbiol.">
        <title>The Global Catalogue of Microorganisms (GCM) 10K type strain sequencing project: providing services to taxonomists for standard genome sequencing and annotation.</title>
        <authorList>
            <consortium name="The Broad Institute Genomics Platform"/>
            <consortium name="The Broad Institute Genome Sequencing Center for Infectious Disease"/>
            <person name="Wu L."/>
            <person name="Ma J."/>
        </authorList>
    </citation>
    <scope>NUCLEOTIDE SEQUENCE [LARGE SCALE GENOMIC DNA]</scope>
    <source>
        <strain evidence="5">JCM 9377</strain>
    </source>
</reference>
<feature type="domain" description="HTH tetR-type" evidence="3">
    <location>
        <begin position="16"/>
        <end position="76"/>
    </location>
</feature>
<dbReference type="Gene3D" id="1.10.357.10">
    <property type="entry name" value="Tetracycline Repressor, domain 2"/>
    <property type="match status" value="1"/>
</dbReference>
<gene>
    <name evidence="4" type="ORF">GCM10010468_63280</name>
</gene>
<comment type="caution">
    <text evidence="4">The sequence shown here is derived from an EMBL/GenBank/DDBJ whole genome shotgun (WGS) entry which is preliminary data.</text>
</comment>
<dbReference type="InterPro" id="IPR009057">
    <property type="entry name" value="Homeodomain-like_sf"/>
</dbReference>
<evidence type="ECO:0000259" key="3">
    <source>
        <dbReference type="PROSITE" id="PS50977"/>
    </source>
</evidence>
<organism evidence="4 5">
    <name type="scientific">Actinocorallia longicatena</name>
    <dbReference type="NCBI Taxonomy" id="111803"/>
    <lineage>
        <taxon>Bacteria</taxon>
        <taxon>Bacillati</taxon>
        <taxon>Actinomycetota</taxon>
        <taxon>Actinomycetes</taxon>
        <taxon>Streptosporangiales</taxon>
        <taxon>Thermomonosporaceae</taxon>
        <taxon>Actinocorallia</taxon>
    </lineage>
</organism>
<dbReference type="InterPro" id="IPR050109">
    <property type="entry name" value="HTH-type_TetR-like_transc_reg"/>
</dbReference>
<dbReference type="InterPro" id="IPR001647">
    <property type="entry name" value="HTH_TetR"/>
</dbReference>
<protein>
    <submittedName>
        <fullName evidence="4">TetR/AcrR family transcriptional regulator</fullName>
    </submittedName>
</protein>
<dbReference type="PANTHER" id="PTHR30055:SF209">
    <property type="entry name" value="POSSIBLE TRANSCRIPTIONAL REGULATORY PROTEIN (PROBABLY TETR-FAMILY)"/>
    <property type="match status" value="1"/>
</dbReference>
<keyword evidence="1 2" id="KW-0238">DNA-binding</keyword>
<sequence>MGTRAYRGRSPEERTTERRERLLAAGLDLWGELGWSGVTVRGVCARAGLTDRYFYESYADRDALLLAVFDQVRDGLAAVMLAVPWRGEPRQIMHAMLTALLTALRDDPRKATVAFTDPAGSPALESRRHDALIDLADTLAVQVAAATAQQTRVEALYCVGGVGALISTWLAGRLDSTAEALADRCTELIARSFAVP</sequence>
<evidence type="ECO:0000256" key="2">
    <source>
        <dbReference type="PROSITE-ProRule" id="PRU00335"/>
    </source>
</evidence>
<proteinExistence type="predicted"/>
<dbReference type="Pfam" id="PF00440">
    <property type="entry name" value="TetR_N"/>
    <property type="match status" value="1"/>
</dbReference>
<accession>A0ABP6QJ48</accession>
<dbReference type="PROSITE" id="PS50977">
    <property type="entry name" value="HTH_TETR_2"/>
    <property type="match status" value="1"/>
</dbReference>
<dbReference type="EMBL" id="BAAAUV010000022">
    <property type="protein sequence ID" value="GAA3231861.1"/>
    <property type="molecule type" value="Genomic_DNA"/>
</dbReference>
<evidence type="ECO:0000313" key="5">
    <source>
        <dbReference type="Proteomes" id="UP001501237"/>
    </source>
</evidence>
<name>A0ABP6QJ48_9ACTN</name>
<dbReference type="Proteomes" id="UP001501237">
    <property type="component" value="Unassembled WGS sequence"/>
</dbReference>
<keyword evidence="5" id="KW-1185">Reference proteome</keyword>
<evidence type="ECO:0000313" key="4">
    <source>
        <dbReference type="EMBL" id="GAA3231861.1"/>
    </source>
</evidence>
<dbReference type="PANTHER" id="PTHR30055">
    <property type="entry name" value="HTH-TYPE TRANSCRIPTIONAL REGULATOR RUTR"/>
    <property type="match status" value="1"/>
</dbReference>